<dbReference type="EMBL" id="QGDD01000010">
    <property type="protein sequence ID" value="PWN01373.1"/>
    <property type="molecule type" value="Genomic_DNA"/>
</dbReference>
<dbReference type="Proteomes" id="UP000245507">
    <property type="component" value="Unassembled WGS sequence"/>
</dbReference>
<feature type="region of interest" description="Disordered" evidence="1">
    <location>
        <begin position="1"/>
        <end position="27"/>
    </location>
</feature>
<gene>
    <name evidence="3" type="ORF">DJ010_19330</name>
</gene>
<evidence type="ECO:0000259" key="2">
    <source>
        <dbReference type="Pfam" id="PF24837"/>
    </source>
</evidence>
<evidence type="ECO:0000256" key="1">
    <source>
        <dbReference type="SAM" id="MobiDB-lite"/>
    </source>
</evidence>
<dbReference type="Pfam" id="PF24837">
    <property type="entry name" value="AMIN-like"/>
    <property type="match status" value="1"/>
</dbReference>
<proteinExistence type="predicted"/>
<dbReference type="OrthoDB" id="3393679at2"/>
<dbReference type="AlphaFoldDB" id="A0A316TAL7"/>
<protein>
    <recommendedName>
        <fullName evidence="2">AMIN-like domain-containing protein</fullName>
    </recommendedName>
</protein>
<reference evidence="3 4" key="1">
    <citation type="submission" date="2018-05" db="EMBL/GenBank/DDBJ databases">
        <title>Nocardioides silvaticus genome.</title>
        <authorList>
            <person name="Li C."/>
            <person name="Wang G."/>
        </authorList>
    </citation>
    <scope>NUCLEOTIDE SEQUENCE [LARGE SCALE GENOMIC DNA]</scope>
    <source>
        <strain evidence="3 4">CCTCC AB 2018079</strain>
    </source>
</reference>
<dbReference type="InterPro" id="IPR056303">
    <property type="entry name" value="AMIN-like"/>
</dbReference>
<comment type="caution">
    <text evidence="3">The sequence shown here is derived from an EMBL/GenBank/DDBJ whole genome shotgun (WGS) entry which is preliminary data.</text>
</comment>
<organism evidence="3 4">
    <name type="scientific">Nocardioides silvaticus</name>
    <dbReference type="NCBI Taxonomy" id="2201891"/>
    <lineage>
        <taxon>Bacteria</taxon>
        <taxon>Bacillati</taxon>
        <taxon>Actinomycetota</taxon>
        <taxon>Actinomycetes</taxon>
        <taxon>Propionibacteriales</taxon>
        <taxon>Nocardioidaceae</taxon>
        <taxon>Nocardioides</taxon>
    </lineage>
</organism>
<feature type="domain" description="AMIN-like" evidence="2">
    <location>
        <begin position="48"/>
        <end position="181"/>
    </location>
</feature>
<keyword evidence="4" id="KW-1185">Reference proteome</keyword>
<name>A0A316TAL7_9ACTN</name>
<accession>A0A316TAL7</accession>
<evidence type="ECO:0000313" key="4">
    <source>
        <dbReference type="Proteomes" id="UP000245507"/>
    </source>
</evidence>
<sequence>MALSLAPTATATTAAAPAPASSKSATTPECAVTWGSKLEFRKPYSRRHVTDVRAGRHACFDRLVIDLDAAGDEKPGYGVRYVRRVRADGSGRVVPVRGGARLQIWVNASTLDEDQKYVYRPDDRRELVDADGFDTFRQVAFAGDFEGSTMIALGVRARLPMRVFRLSDGAGGYRLVIDVAHRW</sequence>
<evidence type="ECO:0000313" key="3">
    <source>
        <dbReference type="EMBL" id="PWN01373.1"/>
    </source>
</evidence>